<evidence type="ECO:0000313" key="2">
    <source>
        <dbReference type="EMBL" id="KAJ8307689.1"/>
    </source>
</evidence>
<dbReference type="EMBL" id="JARBDR010000755">
    <property type="protein sequence ID" value="KAJ8307689.1"/>
    <property type="molecule type" value="Genomic_DNA"/>
</dbReference>
<evidence type="ECO:0000313" key="3">
    <source>
        <dbReference type="Proteomes" id="UP001217089"/>
    </source>
</evidence>
<name>A0ABQ9ER29_TEGGR</name>
<keyword evidence="3" id="KW-1185">Reference proteome</keyword>
<dbReference type="Gene3D" id="2.60.40.10">
    <property type="entry name" value="Immunoglobulins"/>
    <property type="match status" value="1"/>
</dbReference>
<feature type="signal peptide" evidence="1">
    <location>
        <begin position="1"/>
        <end position="34"/>
    </location>
</feature>
<feature type="chain" id="PRO_5046497218" evidence="1">
    <location>
        <begin position="35"/>
        <end position="111"/>
    </location>
</feature>
<dbReference type="InterPro" id="IPR036179">
    <property type="entry name" value="Ig-like_dom_sf"/>
</dbReference>
<organism evidence="2 3">
    <name type="scientific">Tegillarca granosa</name>
    <name type="common">Malaysian cockle</name>
    <name type="synonym">Anadara granosa</name>
    <dbReference type="NCBI Taxonomy" id="220873"/>
    <lineage>
        <taxon>Eukaryota</taxon>
        <taxon>Metazoa</taxon>
        <taxon>Spiralia</taxon>
        <taxon>Lophotrochozoa</taxon>
        <taxon>Mollusca</taxon>
        <taxon>Bivalvia</taxon>
        <taxon>Autobranchia</taxon>
        <taxon>Pteriomorphia</taxon>
        <taxon>Arcoida</taxon>
        <taxon>Arcoidea</taxon>
        <taxon>Arcidae</taxon>
        <taxon>Tegillarca</taxon>
    </lineage>
</organism>
<dbReference type="InterPro" id="IPR013783">
    <property type="entry name" value="Ig-like_fold"/>
</dbReference>
<accession>A0ABQ9ER29</accession>
<sequence>MLKIGFNVIHSMNGRCRTAALLTAAILVLCRVNGSEFDSHIVTTQGPSTIFAQRKIPLLLNCSTTSSSESQNVTARWFKNGITLVSDRHVQIMENGSLYIRNVKRNKKHVL</sequence>
<comment type="caution">
    <text evidence="2">The sequence shown here is derived from an EMBL/GenBank/DDBJ whole genome shotgun (WGS) entry which is preliminary data.</text>
</comment>
<dbReference type="SUPFAM" id="SSF48726">
    <property type="entry name" value="Immunoglobulin"/>
    <property type="match status" value="1"/>
</dbReference>
<keyword evidence="1" id="KW-0732">Signal</keyword>
<gene>
    <name evidence="2" type="ORF">KUTeg_014760</name>
</gene>
<evidence type="ECO:0000256" key="1">
    <source>
        <dbReference type="SAM" id="SignalP"/>
    </source>
</evidence>
<reference evidence="2 3" key="1">
    <citation type="submission" date="2022-12" db="EMBL/GenBank/DDBJ databases">
        <title>Chromosome-level genome of Tegillarca granosa.</title>
        <authorList>
            <person name="Kim J."/>
        </authorList>
    </citation>
    <scope>NUCLEOTIDE SEQUENCE [LARGE SCALE GENOMIC DNA]</scope>
    <source>
        <strain evidence="2">Teg-2019</strain>
        <tissue evidence="2">Adductor muscle</tissue>
    </source>
</reference>
<protein>
    <submittedName>
        <fullName evidence="2">Uncharacterized protein</fullName>
    </submittedName>
</protein>
<dbReference type="Proteomes" id="UP001217089">
    <property type="component" value="Unassembled WGS sequence"/>
</dbReference>
<proteinExistence type="predicted"/>